<evidence type="ECO:0000313" key="1">
    <source>
        <dbReference type="EMBL" id="MYZ50223.1"/>
    </source>
</evidence>
<dbReference type="EMBL" id="SPKJ01000136">
    <property type="protein sequence ID" value="MYZ50223.1"/>
    <property type="molecule type" value="Genomic_DNA"/>
</dbReference>
<dbReference type="AlphaFoldDB" id="A0A964WVN0"/>
<dbReference type="Proteomes" id="UP000773614">
    <property type="component" value="Unassembled WGS sequence"/>
</dbReference>
<name>A0A964WVN0_9HYPH</name>
<comment type="caution">
    <text evidence="1">The sequence shown here is derived from an EMBL/GenBank/DDBJ whole genome shotgun (WGS) entry which is preliminary data.</text>
</comment>
<protein>
    <submittedName>
        <fullName evidence="1">Uncharacterized protein</fullName>
    </submittedName>
</protein>
<accession>A0A964WVN0</accession>
<dbReference type="OrthoDB" id="8452578at2"/>
<reference evidence="1" key="1">
    <citation type="submission" date="2019-03" db="EMBL/GenBank/DDBJ databases">
        <title>Afifella sp. nov., isolated from activated sludge.</title>
        <authorList>
            <person name="Li Q."/>
            <person name="Liu Y."/>
        </authorList>
    </citation>
    <scope>NUCLEOTIDE SEQUENCE</scope>
    <source>
        <strain evidence="1">L72</strain>
    </source>
</reference>
<sequence>MNVQLRFVPEGGPESGHVRVLLTPEERPLTFFEARSAAQQAFLEAVGEKGIGENLKRITVVVRLVPKSDDPALEQRFLFVHKGGKDWAILPAE</sequence>
<organism evidence="1 2">
    <name type="scientific">Propylenella binzhouense</name>
    <dbReference type="NCBI Taxonomy" id="2555902"/>
    <lineage>
        <taxon>Bacteria</taxon>
        <taxon>Pseudomonadati</taxon>
        <taxon>Pseudomonadota</taxon>
        <taxon>Alphaproteobacteria</taxon>
        <taxon>Hyphomicrobiales</taxon>
        <taxon>Propylenellaceae</taxon>
        <taxon>Propylenella</taxon>
    </lineage>
</organism>
<dbReference type="RefSeq" id="WP_161142547.1">
    <property type="nucleotide sequence ID" value="NZ_SPKJ01000136.1"/>
</dbReference>
<keyword evidence="2" id="KW-1185">Reference proteome</keyword>
<proteinExistence type="predicted"/>
<gene>
    <name evidence="1" type="ORF">E4O86_21170</name>
</gene>
<evidence type="ECO:0000313" key="2">
    <source>
        <dbReference type="Proteomes" id="UP000773614"/>
    </source>
</evidence>